<sequence>MEEPVQGQNPVQPAKLPRRSVPEDRGQDQKRDLSAFCSCGYDFKLPGQVNLDPSMMNLPWKEFLALPSKPRTEEKLDWDAISAMWNPNFSVLF</sequence>
<feature type="compositionally biased region" description="Basic and acidic residues" evidence="1">
    <location>
        <begin position="20"/>
        <end position="29"/>
    </location>
</feature>
<accession>A0AAW1XQA9</accession>
<comment type="caution">
    <text evidence="2">The sequence shown here is derived from an EMBL/GenBank/DDBJ whole genome shotgun (WGS) entry which is preliminary data.</text>
</comment>
<gene>
    <name evidence="2" type="ORF">M0R45_015662</name>
</gene>
<evidence type="ECO:0000256" key="1">
    <source>
        <dbReference type="SAM" id="MobiDB-lite"/>
    </source>
</evidence>
<name>A0AAW1XQA9_RUBAR</name>
<dbReference type="EMBL" id="JBEDUW010000003">
    <property type="protein sequence ID" value="KAK9938952.1"/>
    <property type="molecule type" value="Genomic_DNA"/>
</dbReference>
<evidence type="ECO:0000313" key="2">
    <source>
        <dbReference type="EMBL" id="KAK9938952.1"/>
    </source>
</evidence>
<dbReference type="AlphaFoldDB" id="A0AAW1XQA9"/>
<proteinExistence type="predicted"/>
<feature type="region of interest" description="Disordered" evidence="1">
    <location>
        <begin position="1"/>
        <end position="29"/>
    </location>
</feature>
<organism evidence="2 3">
    <name type="scientific">Rubus argutus</name>
    <name type="common">Southern blackberry</name>
    <dbReference type="NCBI Taxonomy" id="59490"/>
    <lineage>
        <taxon>Eukaryota</taxon>
        <taxon>Viridiplantae</taxon>
        <taxon>Streptophyta</taxon>
        <taxon>Embryophyta</taxon>
        <taxon>Tracheophyta</taxon>
        <taxon>Spermatophyta</taxon>
        <taxon>Magnoliopsida</taxon>
        <taxon>eudicotyledons</taxon>
        <taxon>Gunneridae</taxon>
        <taxon>Pentapetalae</taxon>
        <taxon>rosids</taxon>
        <taxon>fabids</taxon>
        <taxon>Rosales</taxon>
        <taxon>Rosaceae</taxon>
        <taxon>Rosoideae</taxon>
        <taxon>Rosoideae incertae sedis</taxon>
        <taxon>Rubus</taxon>
    </lineage>
</organism>
<keyword evidence="3" id="KW-1185">Reference proteome</keyword>
<evidence type="ECO:0000313" key="3">
    <source>
        <dbReference type="Proteomes" id="UP001457282"/>
    </source>
</evidence>
<feature type="compositionally biased region" description="Polar residues" evidence="1">
    <location>
        <begin position="1"/>
        <end position="11"/>
    </location>
</feature>
<dbReference type="Proteomes" id="UP001457282">
    <property type="component" value="Unassembled WGS sequence"/>
</dbReference>
<protein>
    <submittedName>
        <fullName evidence="2">Uncharacterized protein</fullName>
    </submittedName>
</protein>
<reference evidence="2 3" key="1">
    <citation type="journal article" date="2023" name="G3 (Bethesda)">
        <title>A chromosome-length genome assembly and annotation of blackberry (Rubus argutus, cv. 'Hillquist').</title>
        <authorList>
            <person name="Bruna T."/>
            <person name="Aryal R."/>
            <person name="Dudchenko O."/>
            <person name="Sargent D.J."/>
            <person name="Mead D."/>
            <person name="Buti M."/>
            <person name="Cavallini A."/>
            <person name="Hytonen T."/>
            <person name="Andres J."/>
            <person name="Pham M."/>
            <person name="Weisz D."/>
            <person name="Mascagni F."/>
            <person name="Usai G."/>
            <person name="Natali L."/>
            <person name="Bassil N."/>
            <person name="Fernandez G.E."/>
            <person name="Lomsadze A."/>
            <person name="Armour M."/>
            <person name="Olukolu B."/>
            <person name="Poorten T."/>
            <person name="Britton C."/>
            <person name="Davik J."/>
            <person name="Ashrafi H."/>
            <person name="Aiden E.L."/>
            <person name="Borodovsky M."/>
            <person name="Worthington M."/>
        </authorList>
    </citation>
    <scope>NUCLEOTIDE SEQUENCE [LARGE SCALE GENOMIC DNA]</scope>
    <source>
        <strain evidence="2">PI 553951</strain>
    </source>
</reference>